<dbReference type="OrthoDB" id="9809995at2"/>
<name>A0A363UPN6_9GAMM</name>
<organism evidence="8 9">
    <name type="scientific">Abyssibacter profundi</name>
    <dbReference type="NCBI Taxonomy" id="2182787"/>
    <lineage>
        <taxon>Bacteria</taxon>
        <taxon>Pseudomonadati</taxon>
        <taxon>Pseudomonadota</taxon>
        <taxon>Gammaproteobacteria</taxon>
        <taxon>Chromatiales</taxon>
        <taxon>Oceanococcaceae</taxon>
        <taxon>Abyssibacter</taxon>
    </lineage>
</organism>
<dbReference type="GO" id="GO:0016740">
    <property type="term" value="F:transferase activity"/>
    <property type="evidence" value="ECO:0007669"/>
    <property type="project" value="UniProtKB-KW"/>
</dbReference>
<dbReference type="InterPro" id="IPR043129">
    <property type="entry name" value="ATPase_NBD"/>
</dbReference>
<proteinExistence type="inferred from homology"/>
<evidence type="ECO:0000256" key="3">
    <source>
        <dbReference type="ARBA" id="ARBA00019012"/>
    </source>
</evidence>
<dbReference type="CDD" id="cd24032">
    <property type="entry name" value="ASKHA_NBD_TsaB"/>
    <property type="match status" value="1"/>
</dbReference>
<evidence type="ECO:0000259" key="7">
    <source>
        <dbReference type="Pfam" id="PF00814"/>
    </source>
</evidence>
<comment type="caution">
    <text evidence="8">The sequence shown here is derived from an EMBL/GenBank/DDBJ whole genome shotgun (WGS) entry which is preliminary data.</text>
</comment>
<dbReference type="SUPFAM" id="SSF53067">
    <property type="entry name" value="Actin-like ATPase domain"/>
    <property type="match status" value="2"/>
</dbReference>
<evidence type="ECO:0000256" key="2">
    <source>
        <dbReference type="ARBA" id="ARBA00010493"/>
    </source>
</evidence>
<protein>
    <recommendedName>
        <fullName evidence="3">tRNA threonylcarbamoyladenosine biosynthesis protein TsaB</fullName>
    </recommendedName>
    <alternativeName>
        <fullName evidence="6">t(6)A37 threonylcarbamoyladenosine biosynthesis protein TsaB</fullName>
    </alternativeName>
</protein>
<comment type="similarity">
    <text evidence="2">Belongs to the KAE1 / TsaD family. TsaB subfamily.</text>
</comment>
<keyword evidence="5" id="KW-0819">tRNA processing</keyword>
<dbReference type="Pfam" id="PF00814">
    <property type="entry name" value="TsaD"/>
    <property type="match status" value="1"/>
</dbReference>
<dbReference type="AlphaFoldDB" id="A0A363UPN6"/>
<dbReference type="RefSeq" id="WP_109718915.1">
    <property type="nucleotide sequence ID" value="NZ_QEQK01000002.1"/>
</dbReference>
<dbReference type="InterPro" id="IPR022496">
    <property type="entry name" value="T6A_TsaB"/>
</dbReference>
<reference evidence="8 9" key="1">
    <citation type="submission" date="2018-05" db="EMBL/GenBank/DDBJ databases">
        <title>Abyssibacter profundi OUC007T gen. nov., sp. nov, a marine bacterium isolated from seawater of the Mariana Trench.</title>
        <authorList>
            <person name="Zhou S."/>
        </authorList>
    </citation>
    <scope>NUCLEOTIDE SEQUENCE [LARGE SCALE GENOMIC DNA]</scope>
    <source>
        <strain evidence="8 9">OUC007</strain>
    </source>
</reference>
<evidence type="ECO:0000256" key="5">
    <source>
        <dbReference type="ARBA" id="ARBA00022694"/>
    </source>
</evidence>
<dbReference type="GO" id="GO:0005829">
    <property type="term" value="C:cytosol"/>
    <property type="evidence" value="ECO:0007669"/>
    <property type="project" value="TreeGrafter"/>
</dbReference>
<keyword evidence="4" id="KW-0963">Cytoplasm</keyword>
<evidence type="ECO:0000256" key="1">
    <source>
        <dbReference type="ARBA" id="ARBA00004496"/>
    </source>
</evidence>
<sequence>MNLLAIDTSTEACSAAALIDGAWAERAETIGRGHTDRLMPMVQDVLSDLRASVSDLELIVVGRGPGAFTGIRIGVACAQGLAQGLACPVAPVSSLAAMAWQAGRDQAPCDVAVAIDARAGGVYFACYRVQCDALPEQRVAERVCAPEAVPALNSERVRTAGTGWGRHPELLRSAVGCPLQDSGVQLPTARAMAELALLGSPTVAPAELEPTYLRDQVVHQTRTTER</sequence>
<evidence type="ECO:0000256" key="4">
    <source>
        <dbReference type="ARBA" id="ARBA00022490"/>
    </source>
</evidence>
<comment type="subcellular location">
    <subcellularLocation>
        <location evidence="1">Cytoplasm</location>
    </subcellularLocation>
</comment>
<accession>A0A363UPN6</accession>
<dbReference type="NCBIfam" id="TIGR03725">
    <property type="entry name" value="T6A_YeaZ"/>
    <property type="match status" value="1"/>
</dbReference>
<dbReference type="GO" id="GO:0002949">
    <property type="term" value="P:tRNA threonylcarbamoyladenosine modification"/>
    <property type="evidence" value="ECO:0007669"/>
    <property type="project" value="InterPro"/>
</dbReference>
<dbReference type="FunFam" id="3.30.420.40:FF:000097">
    <property type="entry name" value="tRNA threonylcarbamoyladenosine biosynthesis protein TsaB"/>
    <property type="match status" value="1"/>
</dbReference>
<keyword evidence="8" id="KW-0808">Transferase</keyword>
<dbReference type="Proteomes" id="UP000251800">
    <property type="component" value="Unassembled WGS sequence"/>
</dbReference>
<gene>
    <name evidence="8" type="primary">tsaB</name>
    <name evidence="8" type="ORF">DEH80_02665</name>
</gene>
<evidence type="ECO:0000313" key="9">
    <source>
        <dbReference type="Proteomes" id="UP000251800"/>
    </source>
</evidence>
<dbReference type="EMBL" id="QEQK01000002">
    <property type="protein sequence ID" value="PWN57412.1"/>
    <property type="molecule type" value="Genomic_DNA"/>
</dbReference>
<dbReference type="PANTHER" id="PTHR11735:SF11">
    <property type="entry name" value="TRNA THREONYLCARBAMOYLADENOSINE BIOSYNTHESIS PROTEIN TSAB"/>
    <property type="match status" value="1"/>
</dbReference>
<dbReference type="InterPro" id="IPR000905">
    <property type="entry name" value="Gcp-like_dom"/>
</dbReference>
<evidence type="ECO:0000313" key="8">
    <source>
        <dbReference type="EMBL" id="PWN57412.1"/>
    </source>
</evidence>
<feature type="domain" description="Gcp-like" evidence="7">
    <location>
        <begin position="31"/>
        <end position="152"/>
    </location>
</feature>
<evidence type="ECO:0000256" key="6">
    <source>
        <dbReference type="ARBA" id="ARBA00032446"/>
    </source>
</evidence>
<dbReference type="Gene3D" id="3.30.420.40">
    <property type="match status" value="2"/>
</dbReference>
<keyword evidence="9" id="KW-1185">Reference proteome</keyword>
<dbReference type="PANTHER" id="PTHR11735">
    <property type="entry name" value="TRNA N6-ADENOSINE THREONYLCARBAMOYLTRANSFERASE"/>
    <property type="match status" value="1"/>
</dbReference>